<organism evidence="2 3">
    <name type="scientific">Calocera cornea HHB12733</name>
    <dbReference type="NCBI Taxonomy" id="1353952"/>
    <lineage>
        <taxon>Eukaryota</taxon>
        <taxon>Fungi</taxon>
        <taxon>Dikarya</taxon>
        <taxon>Basidiomycota</taxon>
        <taxon>Agaricomycotina</taxon>
        <taxon>Dacrymycetes</taxon>
        <taxon>Dacrymycetales</taxon>
        <taxon>Dacrymycetaceae</taxon>
        <taxon>Calocera</taxon>
    </lineage>
</organism>
<evidence type="ECO:0000313" key="3">
    <source>
        <dbReference type="Proteomes" id="UP000076842"/>
    </source>
</evidence>
<dbReference type="InParanoid" id="A0A165IGZ7"/>
<dbReference type="Proteomes" id="UP000076842">
    <property type="component" value="Unassembled WGS sequence"/>
</dbReference>
<keyword evidence="3" id="KW-1185">Reference proteome</keyword>
<sequence length="81" mass="8145">MHSRLPLPSSPFGSGAIPASSSALRNLSGTSLPTLCTTLVAVPSLLAGNSCSLVHNSSRQKDDGAAHSKIRGGFVPSGSQT</sequence>
<name>A0A165IGZ7_9BASI</name>
<dbReference type="AlphaFoldDB" id="A0A165IGZ7"/>
<feature type="region of interest" description="Disordered" evidence="1">
    <location>
        <begin position="55"/>
        <end position="81"/>
    </location>
</feature>
<reference evidence="2 3" key="1">
    <citation type="journal article" date="2016" name="Mol. Biol. Evol.">
        <title>Comparative Genomics of Early-Diverging Mushroom-Forming Fungi Provides Insights into the Origins of Lignocellulose Decay Capabilities.</title>
        <authorList>
            <person name="Nagy L.G."/>
            <person name="Riley R."/>
            <person name="Tritt A."/>
            <person name="Adam C."/>
            <person name="Daum C."/>
            <person name="Floudas D."/>
            <person name="Sun H."/>
            <person name="Yadav J.S."/>
            <person name="Pangilinan J."/>
            <person name="Larsson K.H."/>
            <person name="Matsuura K."/>
            <person name="Barry K."/>
            <person name="Labutti K."/>
            <person name="Kuo R."/>
            <person name="Ohm R.A."/>
            <person name="Bhattacharya S.S."/>
            <person name="Shirouzu T."/>
            <person name="Yoshinaga Y."/>
            <person name="Martin F.M."/>
            <person name="Grigoriev I.V."/>
            <person name="Hibbett D.S."/>
        </authorList>
    </citation>
    <scope>NUCLEOTIDE SEQUENCE [LARGE SCALE GENOMIC DNA]</scope>
    <source>
        <strain evidence="2 3">HHB12733</strain>
    </source>
</reference>
<gene>
    <name evidence="2" type="ORF">CALCODRAFT_492361</name>
</gene>
<evidence type="ECO:0000256" key="1">
    <source>
        <dbReference type="SAM" id="MobiDB-lite"/>
    </source>
</evidence>
<evidence type="ECO:0000313" key="2">
    <source>
        <dbReference type="EMBL" id="KZT60562.1"/>
    </source>
</evidence>
<dbReference type="EMBL" id="KV423930">
    <property type="protein sequence ID" value="KZT60562.1"/>
    <property type="molecule type" value="Genomic_DNA"/>
</dbReference>
<protein>
    <submittedName>
        <fullName evidence="2">Uncharacterized protein</fullName>
    </submittedName>
</protein>
<accession>A0A165IGZ7</accession>
<proteinExistence type="predicted"/>